<evidence type="ECO:0000256" key="2">
    <source>
        <dbReference type="ARBA" id="ARBA00022448"/>
    </source>
</evidence>
<feature type="compositionally biased region" description="Basic and acidic residues" evidence="7">
    <location>
        <begin position="213"/>
        <end position="246"/>
    </location>
</feature>
<feature type="region of interest" description="Disordered" evidence="7">
    <location>
        <begin position="175"/>
        <end position="274"/>
    </location>
</feature>
<feature type="region of interest" description="Disordered" evidence="7">
    <location>
        <begin position="287"/>
        <end position="306"/>
    </location>
</feature>
<accession>A0A7J6S8R8</accession>
<feature type="transmembrane region" description="Helical" evidence="8">
    <location>
        <begin position="819"/>
        <end position="840"/>
    </location>
</feature>
<evidence type="ECO:0000256" key="6">
    <source>
        <dbReference type="ARBA" id="ARBA00023136"/>
    </source>
</evidence>
<sequence>MAASPLDELIPELTNVGLDTSRREACYGTLARILGNIRDDPTEPKYHTIKKSAKVLQNSLCDPHTGQLYSPVRGILREAGFKETVDAYVWDSPTDQQHETLIDAAERIEDLRDALAAAVNTGPSATGSGTFSRRPTTGQSRQFTPRTDVEKKRLDHEKQMRQVKEASWDKFYGSASVLPSGQSAEARSTTSSESPEPTDGCLRPTSSGKTRRSAFDFESRQARVDREQRAQDQLTKLREEQRRRYQEAAADPQAFNTSAYRKPPSIAPGGREEGSSWTSWLPFFGGSSSSSSPGVDRRRSLDGPMFRHSTTETSLRLEVIISLVDASPVGQQMAHLITPDKACELSLRLTLMEYPVLAIVPPAVDIDTTHVIDFGGRGKSCDFTIKAGAVGVEPVPLWLLLVLRVGEEDQYLLATGCFDMRKYVEKALLGPAEVASFDKLTVALAPTTGAQPPVEVSLYLRMSRVGSSTPASRAVEFIEPRPPAIVCATANVARRRSRSPPLTALRELNRRGREHFGSVLRRSTSEKGLRLSAPFEASVAPRLPSTAPTLHDVLADGGEPHGRDGTEPMVLPAAPSRPTPSGRRVPLVKTLSLIQELSDELVKIQKMTMSKPASAGERVTCFCCGAEVPIGQADVHARKRCLRVLPSVLSPTSVGVLGLPKVMQQSGWIGGFIILFVAGLASMWMAMHLCDACVALKKGSEYPSFQDVGMRTFGIAGKLAVVLCMDIFMVGLCVIMLILFAQNTMRLWPGGLTQDWWVLIYACLMVPFVWIRSMKLIGWLSSVGVISIIATCIVIVIASATNAVKEGDTLEYHLFNDQLGSAMATLMTSFGLTSMLSAVLDGLGDPSKFTKALIWAFAIIFAVYIGIMAAGYAGYGDGIAQYGDIVSAISTSTGKLNWAGYAIIVCILVLCATHFLALFTPVAMDCERLIPEKAPLRRLISYSIRTALVALCALLATVVPGVMTLISILGAILGMPCVMLLPLFFYWKACFVDTAGLRSIYSGRIVHFIGEILIILLSIYTLVFGL</sequence>
<evidence type="ECO:0000256" key="1">
    <source>
        <dbReference type="ARBA" id="ARBA00004141"/>
    </source>
</evidence>
<dbReference type="CDD" id="cd09212">
    <property type="entry name" value="PUB"/>
    <property type="match status" value="1"/>
</dbReference>
<dbReference type="Pfam" id="PF09409">
    <property type="entry name" value="PUB"/>
    <property type="match status" value="1"/>
</dbReference>
<dbReference type="Gene3D" id="1.20.1740.10">
    <property type="entry name" value="Amino acid/polyamine transporter I"/>
    <property type="match status" value="1"/>
</dbReference>
<keyword evidence="4" id="KW-0029">Amino-acid transport</keyword>
<dbReference type="PANTHER" id="PTHR22950">
    <property type="entry name" value="AMINO ACID TRANSPORTER"/>
    <property type="match status" value="1"/>
</dbReference>
<feature type="transmembrane region" description="Helical" evidence="8">
    <location>
        <begin position="719"/>
        <end position="742"/>
    </location>
</feature>
<proteinExistence type="predicted"/>
<feature type="transmembrane region" description="Helical" evidence="8">
    <location>
        <begin position="898"/>
        <end position="919"/>
    </location>
</feature>
<feature type="compositionally biased region" description="Polar residues" evidence="7">
    <location>
        <begin position="121"/>
        <end position="145"/>
    </location>
</feature>
<feature type="compositionally biased region" description="Basic and acidic residues" evidence="7">
    <location>
        <begin position="147"/>
        <end position="161"/>
    </location>
</feature>
<keyword evidence="5 8" id="KW-1133">Transmembrane helix</keyword>
<feature type="region of interest" description="Disordered" evidence="7">
    <location>
        <begin position="120"/>
        <end position="161"/>
    </location>
</feature>
<feature type="transmembrane region" description="Helical" evidence="8">
    <location>
        <begin position="754"/>
        <end position="771"/>
    </location>
</feature>
<keyword evidence="2" id="KW-0813">Transport</keyword>
<evidence type="ECO:0000256" key="5">
    <source>
        <dbReference type="ARBA" id="ARBA00022989"/>
    </source>
</evidence>
<keyword evidence="12" id="KW-1185">Reference proteome</keyword>
<evidence type="ECO:0000256" key="7">
    <source>
        <dbReference type="SAM" id="MobiDB-lite"/>
    </source>
</evidence>
<feature type="domain" description="Amino acid transporter transmembrane" evidence="9">
    <location>
        <begin position="654"/>
        <end position="1023"/>
    </location>
</feature>
<protein>
    <submittedName>
        <fullName evidence="11">Uncharacterized protein</fullName>
    </submittedName>
</protein>
<feature type="compositionally biased region" description="Low complexity" evidence="7">
    <location>
        <begin position="183"/>
        <end position="198"/>
    </location>
</feature>
<comment type="subcellular location">
    <subcellularLocation>
        <location evidence="1">Membrane</location>
        <topology evidence="1">Multi-pass membrane protein</topology>
    </subcellularLocation>
</comment>
<evidence type="ECO:0000259" key="9">
    <source>
        <dbReference type="Pfam" id="PF01490"/>
    </source>
</evidence>
<feature type="transmembrane region" description="Helical" evidence="8">
    <location>
        <begin position="778"/>
        <end position="799"/>
    </location>
</feature>
<dbReference type="InterPro" id="IPR036339">
    <property type="entry name" value="PUB-like_dom_sf"/>
</dbReference>
<dbReference type="InterPro" id="IPR018997">
    <property type="entry name" value="PUB_domain"/>
</dbReference>
<dbReference type="GO" id="GO:0005774">
    <property type="term" value="C:vacuolar membrane"/>
    <property type="evidence" value="ECO:0007669"/>
    <property type="project" value="TreeGrafter"/>
</dbReference>
<dbReference type="EMBL" id="JABANO010020176">
    <property type="protein sequence ID" value="KAF4728932.1"/>
    <property type="molecule type" value="Genomic_DNA"/>
</dbReference>
<feature type="transmembrane region" description="Helical" evidence="8">
    <location>
        <begin position="965"/>
        <end position="987"/>
    </location>
</feature>
<evidence type="ECO:0000256" key="4">
    <source>
        <dbReference type="ARBA" id="ARBA00022970"/>
    </source>
</evidence>
<keyword evidence="3 8" id="KW-0812">Transmembrane</keyword>
<dbReference type="PANTHER" id="PTHR22950:SF692">
    <property type="entry name" value="TRANSMEMBRANE AMINO ACID TRANSPORTER FAMILY PROTEIN"/>
    <property type="match status" value="1"/>
</dbReference>
<organism evidence="11 12">
    <name type="scientific">Perkinsus olseni</name>
    <name type="common">Perkinsus atlanticus</name>
    <dbReference type="NCBI Taxonomy" id="32597"/>
    <lineage>
        <taxon>Eukaryota</taxon>
        <taxon>Sar</taxon>
        <taxon>Alveolata</taxon>
        <taxon>Perkinsozoa</taxon>
        <taxon>Perkinsea</taxon>
        <taxon>Perkinsida</taxon>
        <taxon>Perkinsidae</taxon>
        <taxon>Perkinsus</taxon>
    </lineage>
</organism>
<evidence type="ECO:0000313" key="11">
    <source>
        <dbReference type="EMBL" id="KAF4728932.1"/>
    </source>
</evidence>
<evidence type="ECO:0000256" key="3">
    <source>
        <dbReference type="ARBA" id="ARBA00022692"/>
    </source>
</evidence>
<name>A0A7J6S8R8_PEROL</name>
<dbReference type="GO" id="GO:0015179">
    <property type="term" value="F:L-amino acid transmembrane transporter activity"/>
    <property type="evidence" value="ECO:0007669"/>
    <property type="project" value="TreeGrafter"/>
</dbReference>
<dbReference type="AlphaFoldDB" id="A0A7J6S8R8"/>
<feature type="region of interest" description="Disordered" evidence="7">
    <location>
        <begin position="556"/>
        <end position="584"/>
    </location>
</feature>
<feature type="domain" description="PUB" evidence="10">
    <location>
        <begin position="23"/>
        <end position="100"/>
    </location>
</feature>
<dbReference type="Pfam" id="PF01490">
    <property type="entry name" value="Aa_trans"/>
    <property type="match status" value="1"/>
</dbReference>
<dbReference type="Gene3D" id="1.20.58.2190">
    <property type="match status" value="1"/>
</dbReference>
<reference evidence="11 12" key="1">
    <citation type="submission" date="2020-04" db="EMBL/GenBank/DDBJ databases">
        <title>Perkinsus olseni comparative genomics.</title>
        <authorList>
            <person name="Bogema D.R."/>
        </authorList>
    </citation>
    <scope>NUCLEOTIDE SEQUENCE [LARGE SCALE GENOMIC DNA]</scope>
    <source>
        <strain evidence="11 12">ATCC PRA-207</strain>
    </source>
</reference>
<feature type="transmembrane region" description="Helical" evidence="8">
    <location>
        <begin position="939"/>
        <end position="959"/>
    </location>
</feature>
<evidence type="ECO:0000313" key="12">
    <source>
        <dbReference type="Proteomes" id="UP000553632"/>
    </source>
</evidence>
<keyword evidence="6 8" id="KW-0472">Membrane</keyword>
<gene>
    <name evidence="11" type="ORF">FOZ63_013750</name>
</gene>
<evidence type="ECO:0000259" key="10">
    <source>
        <dbReference type="Pfam" id="PF09409"/>
    </source>
</evidence>
<feature type="transmembrane region" description="Helical" evidence="8">
    <location>
        <begin position="852"/>
        <end position="875"/>
    </location>
</feature>
<feature type="transmembrane region" description="Helical" evidence="8">
    <location>
        <begin position="1008"/>
        <end position="1025"/>
    </location>
</feature>
<dbReference type="SUPFAM" id="SSF143503">
    <property type="entry name" value="PUG domain-like"/>
    <property type="match status" value="1"/>
</dbReference>
<dbReference type="InterPro" id="IPR013057">
    <property type="entry name" value="AA_transpt_TM"/>
</dbReference>
<evidence type="ECO:0000256" key="8">
    <source>
        <dbReference type="SAM" id="Phobius"/>
    </source>
</evidence>
<feature type="transmembrane region" description="Helical" evidence="8">
    <location>
        <begin position="668"/>
        <end position="690"/>
    </location>
</feature>
<comment type="caution">
    <text evidence="11">The sequence shown here is derived from an EMBL/GenBank/DDBJ whole genome shotgun (WGS) entry which is preliminary data.</text>
</comment>
<dbReference type="Proteomes" id="UP000553632">
    <property type="component" value="Unassembled WGS sequence"/>
</dbReference>